<reference evidence="1 2" key="1">
    <citation type="journal article" date="2018" name="Science">
        <title>The opium poppy genome and morphinan production.</title>
        <authorList>
            <person name="Guo L."/>
            <person name="Winzer T."/>
            <person name="Yang X."/>
            <person name="Li Y."/>
            <person name="Ning Z."/>
            <person name="He Z."/>
            <person name="Teodor R."/>
            <person name="Lu Y."/>
            <person name="Bowser T.A."/>
            <person name="Graham I.A."/>
            <person name="Ye K."/>
        </authorList>
    </citation>
    <scope>NUCLEOTIDE SEQUENCE [LARGE SCALE GENOMIC DNA]</scope>
    <source>
        <strain evidence="2">cv. HN1</strain>
        <tissue evidence="1">Leaves</tissue>
    </source>
</reference>
<name>A0A4Y7KVI5_PAPSO</name>
<evidence type="ECO:0000313" key="1">
    <source>
        <dbReference type="EMBL" id="RZC76188.1"/>
    </source>
</evidence>
<evidence type="ECO:0000313" key="2">
    <source>
        <dbReference type="Proteomes" id="UP000316621"/>
    </source>
</evidence>
<dbReference type="Proteomes" id="UP000316621">
    <property type="component" value="Chromosome 9"/>
</dbReference>
<gene>
    <name evidence="1" type="ORF">C5167_000322</name>
</gene>
<accession>A0A4Y7KVI5</accession>
<dbReference type="EMBL" id="CM010723">
    <property type="protein sequence ID" value="RZC76188.1"/>
    <property type="molecule type" value="Genomic_DNA"/>
</dbReference>
<sequence length="92" mass="10283">FDGETGGSVAVGVMGGCTVHGSLAYAGKVKRINVGQILVKHLDMEREARHQCILHELHCIKQHRYTMVCEHIRENPYAPMSLARLLLYHLSS</sequence>
<feature type="non-terminal residue" evidence="1">
    <location>
        <position position="1"/>
    </location>
</feature>
<organism evidence="1 2">
    <name type="scientific">Papaver somniferum</name>
    <name type="common">Opium poppy</name>
    <dbReference type="NCBI Taxonomy" id="3469"/>
    <lineage>
        <taxon>Eukaryota</taxon>
        <taxon>Viridiplantae</taxon>
        <taxon>Streptophyta</taxon>
        <taxon>Embryophyta</taxon>
        <taxon>Tracheophyta</taxon>
        <taxon>Spermatophyta</taxon>
        <taxon>Magnoliopsida</taxon>
        <taxon>Ranunculales</taxon>
        <taxon>Papaveraceae</taxon>
        <taxon>Papaveroideae</taxon>
        <taxon>Papaver</taxon>
    </lineage>
</organism>
<dbReference type="Gramene" id="RZC76188">
    <property type="protein sequence ID" value="RZC76188"/>
    <property type="gene ID" value="C5167_000322"/>
</dbReference>
<keyword evidence="2" id="KW-1185">Reference proteome</keyword>
<dbReference type="AlphaFoldDB" id="A0A4Y7KVI5"/>
<protein>
    <submittedName>
        <fullName evidence="1">Uncharacterized protein</fullName>
    </submittedName>
</protein>
<proteinExistence type="predicted"/>